<dbReference type="AlphaFoldDB" id="A0A6L8W4G5"/>
<evidence type="ECO:0000313" key="2">
    <source>
        <dbReference type="Proteomes" id="UP000476030"/>
    </source>
</evidence>
<keyword evidence="2" id="KW-1185">Reference proteome</keyword>
<gene>
    <name evidence="1" type="ORF">GQE98_03125</name>
</gene>
<dbReference type="RefSeq" id="WP_161314073.1">
    <property type="nucleotide sequence ID" value="NZ_WTUW01000001.1"/>
</dbReference>
<comment type="caution">
    <text evidence="1">The sequence shown here is derived from an EMBL/GenBank/DDBJ whole genome shotgun (WGS) entry which is preliminary data.</text>
</comment>
<protein>
    <submittedName>
        <fullName evidence="1">Uncharacterized protein</fullName>
    </submittedName>
</protein>
<accession>A0A6L8W4G5</accession>
<proteinExistence type="predicted"/>
<reference evidence="1 2" key="1">
    <citation type="submission" date="2019-12" db="EMBL/GenBank/DDBJ databases">
        <title>Snethiella sp. nov. sp. isolated from sea sand.</title>
        <authorList>
            <person name="Kim J."/>
            <person name="Jeong S.E."/>
            <person name="Jung H.S."/>
            <person name="Jeon C.O."/>
        </authorList>
    </citation>
    <scope>NUCLEOTIDE SEQUENCE [LARGE SCALE GENOMIC DNA]</scope>
    <source>
        <strain evidence="1 2">DP05</strain>
    </source>
</reference>
<name>A0A6L8W4G5_9PROT</name>
<dbReference type="Proteomes" id="UP000476030">
    <property type="component" value="Unassembled WGS sequence"/>
</dbReference>
<evidence type="ECO:0000313" key="1">
    <source>
        <dbReference type="EMBL" id="MZR29619.1"/>
    </source>
</evidence>
<sequence>MADGDSLPPTDTVVRACKKSTFDKGIVTSAAFALRSNIDEKALSVNWVECPSVPKERQTILEAVKDFPEGLSKLPAATLNAGDIQNIKIEDEKLDVKEDSHNGRRPRHSLIVGHYKSLRAFSFETKLAQLANEGEFIFL</sequence>
<dbReference type="EMBL" id="WTUW01000001">
    <property type="protein sequence ID" value="MZR29619.1"/>
    <property type="molecule type" value="Genomic_DNA"/>
</dbReference>
<organism evidence="1 2">
    <name type="scientific">Sneathiella litorea</name>
    <dbReference type="NCBI Taxonomy" id="2606216"/>
    <lineage>
        <taxon>Bacteria</taxon>
        <taxon>Pseudomonadati</taxon>
        <taxon>Pseudomonadota</taxon>
        <taxon>Alphaproteobacteria</taxon>
        <taxon>Sneathiellales</taxon>
        <taxon>Sneathiellaceae</taxon>
        <taxon>Sneathiella</taxon>
    </lineage>
</organism>